<evidence type="ECO:0000313" key="1">
    <source>
        <dbReference type="EMBL" id="UOG55748.1"/>
    </source>
</evidence>
<accession>A0AAE9GFY3</accession>
<evidence type="ECO:0000313" key="2">
    <source>
        <dbReference type="Proteomes" id="UP000829829"/>
    </source>
</evidence>
<name>A0AAE9GFY3_9LEPT</name>
<gene>
    <name evidence="1" type="ORF">MAL03_12775</name>
</gene>
<dbReference type="AlphaFoldDB" id="A0AAE9GFY3"/>
<dbReference type="EMBL" id="CP091957">
    <property type="protein sequence ID" value="UOG55748.1"/>
    <property type="molecule type" value="Genomic_DNA"/>
</dbReference>
<reference evidence="1" key="1">
    <citation type="submission" date="2022-02" db="EMBL/GenBank/DDBJ databases">
        <title>The genetically variable rfb locus in Leptospira is a mobile cassette and a molecular signature of serovar identity.</title>
        <authorList>
            <person name="Nieves C."/>
            <person name="Vincent A.T."/>
            <person name="Zarantonelli L."/>
            <person name="Picardeau M."/>
            <person name="Veyrier F.J."/>
            <person name="Buschiazzo A."/>
        </authorList>
    </citation>
    <scope>NUCLEOTIDE SEQUENCE</scope>
    <source>
        <strain evidence="1">IP1512017</strain>
    </source>
</reference>
<sequence>MTWTSRANSMRSLLSEISVGCYFLKHRFTILSKSRRGRCIRLLVAVLDPKFVLPSSLRI</sequence>
<proteinExistence type="predicted"/>
<dbReference type="Proteomes" id="UP000829829">
    <property type="component" value="Chromosome 1"/>
</dbReference>
<dbReference type="RefSeq" id="WP_220125665.1">
    <property type="nucleotide sequence ID" value="NZ_CP091953.1"/>
</dbReference>
<organism evidence="1 2">
    <name type="scientific">Leptospira noguchii</name>
    <dbReference type="NCBI Taxonomy" id="28182"/>
    <lineage>
        <taxon>Bacteria</taxon>
        <taxon>Pseudomonadati</taxon>
        <taxon>Spirochaetota</taxon>
        <taxon>Spirochaetia</taxon>
        <taxon>Leptospirales</taxon>
        <taxon>Leptospiraceae</taxon>
        <taxon>Leptospira</taxon>
    </lineage>
</organism>
<protein>
    <submittedName>
        <fullName evidence="1">Uncharacterized protein</fullName>
    </submittedName>
</protein>